<protein>
    <submittedName>
        <fullName evidence="2">Molybdopterin-guanine dinucleotide biosynthesis protein B</fullName>
    </submittedName>
</protein>
<dbReference type="EMBL" id="LARY01000001">
    <property type="protein sequence ID" value="RDX02496.1"/>
    <property type="molecule type" value="Genomic_DNA"/>
</dbReference>
<dbReference type="Gene3D" id="3.40.50.300">
    <property type="entry name" value="P-loop containing nucleotide triphosphate hydrolases"/>
    <property type="match status" value="1"/>
</dbReference>
<proteinExistence type="predicted"/>
<dbReference type="Proteomes" id="UP000257055">
    <property type="component" value="Unassembled WGS sequence"/>
</dbReference>
<name>A0A3D8TTS8_9LIST</name>
<dbReference type="InterPro" id="IPR052539">
    <property type="entry name" value="MGD_biosynthesis_adapter"/>
</dbReference>
<dbReference type="AlphaFoldDB" id="A0A3D8TTS8"/>
<dbReference type="GO" id="GO:0006777">
    <property type="term" value="P:Mo-molybdopterin cofactor biosynthetic process"/>
    <property type="evidence" value="ECO:0007669"/>
    <property type="project" value="InterPro"/>
</dbReference>
<gene>
    <name evidence="2" type="ORF">UR08_02995</name>
</gene>
<dbReference type="GO" id="GO:0005525">
    <property type="term" value="F:GTP binding"/>
    <property type="evidence" value="ECO:0007669"/>
    <property type="project" value="InterPro"/>
</dbReference>
<dbReference type="Pfam" id="PF03205">
    <property type="entry name" value="MobB"/>
    <property type="match status" value="1"/>
</dbReference>
<sequence length="162" mass="18199">MAVILQIVGYKKSGKTTFMNQLIQQAKRRGFTVAALKHDAHDFEMDHAGTDSFSFRESGADHVALTSNRKFALLSNVSLSLKAALEHLPQTDLVLIEGFKDAPFPKIVFVKNLEEYVELQASLKEVLTFASFQPLAEKHIQFVAEEEQCEQLAESLIEEFLV</sequence>
<dbReference type="NCBIfam" id="TIGR00176">
    <property type="entry name" value="mobB"/>
    <property type="match status" value="1"/>
</dbReference>
<dbReference type="CDD" id="cd03116">
    <property type="entry name" value="MobB"/>
    <property type="match status" value="1"/>
</dbReference>
<dbReference type="InterPro" id="IPR027417">
    <property type="entry name" value="P-loop_NTPase"/>
</dbReference>
<accession>A0A3D8TTS8</accession>
<dbReference type="RefSeq" id="WP_115752180.1">
    <property type="nucleotide sequence ID" value="NZ_LARY01000001.1"/>
</dbReference>
<evidence type="ECO:0000259" key="1">
    <source>
        <dbReference type="Pfam" id="PF03205"/>
    </source>
</evidence>
<keyword evidence="3" id="KW-1185">Reference proteome</keyword>
<reference evidence="3" key="1">
    <citation type="submission" date="2015-04" db="EMBL/GenBank/DDBJ databases">
        <authorList>
            <person name="Schardt J."/>
            <person name="Mueller-Herbst S."/>
            <person name="Scherer S."/>
            <person name="Huptas C."/>
        </authorList>
    </citation>
    <scope>NUCLEOTIDE SEQUENCE [LARGE SCALE GENOMIC DNA]</scope>
    <source>
        <strain evidence="3">Kiel-L1</strain>
    </source>
</reference>
<dbReference type="InterPro" id="IPR004435">
    <property type="entry name" value="MobB_dom"/>
</dbReference>
<dbReference type="PANTHER" id="PTHR40072">
    <property type="entry name" value="MOLYBDOPTERIN-GUANINE DINUCLEOTIDE BIOSYNTHESIS ADAPTER PROTEIN-RELATED"/>
    <property type="match status" value="1"/>
</dbReference>
<dbReference type="SUPFAM" id="SSF52540">
    <property type="entry name" value="P-loop containing nucleoside triphosphate hydrolases"/>
    <property type="match status" value="1"/>
</dbReference>
<dbReference type="PANTHER" id="PTHR40072:SF1">
    <property type="entry name" value="MOLYBDOPTERIN-GUANINE DINUCLEOTIDE BIOSYNTHESIS ADAPTER PROTEIN"/>
    <property type="match status" value="1"/>
</dbReference>
<feature type="domain" description="Molybdopterin-guanine dinucleotide biosynthesis protein B (MobB)" evidence="1">
    <location>
        <begin position="4"/>
        <end position="130"/>
    </location>
</feature>
<evidence type="ECO:0000313" key="2">
    <source>
        <dbReference type="EMBL" id="RDX02496.1"/>
    </source>
</evidence>
<evidence type="ECO:0000313" key="3">
    <source>
        <dbReference type="Proteomes" id="UP000257055"/>
    </source>
</evidence>
<organism evidence="2 3">
    <name type="scientific">Listeria kieliensis</name>
    <dbReference type="NCBI Taxonomy" id="1621700"/>
    <lineage>
        <taxon>Bacteria</taxon>
        <taxon>Bacillati</taxon>
        <taxon>Bacillota</taxon>
        <taxon>Bacilli</taxon>
        <taxon>Bacillales</taxon>
        <taxon>Listeriaceae</taxon>
        <taxon>Listeria</taxon>
    </lineage>
</organism>
<comment type="caution">
    <text evidence="2">The sequence shown here is derived from an EMBL/GenBank/DDBJ whole genome shotgun (WGS) entry which is preliminary data.</text>
</comment>